<dbReference type="InterPro" id="IPR036280">
    <property type="entry name" value="Multihaem_cyt_sf"/>
</dbReference>
<dbReference type="SUPFAM" id="SSF48695">
    <property type="entry name" value="Multiheme cytochromes"/>
    <property type="match status" value="1"/>
</dbReference>
<dbReference type="EMBL" id="FMSV02000542">
    <property type="protein sequence ID" value="SEH07938.1"/>
    <property type="molecule type" value="Genomic_DNA"/>
</dbReference>
<evidence type="ECO:0000313" key="1">
    <source>
        <dbReference type="EMBL" id="SEH07938.1"/>
    </source>
</evidence>
<name>A0A1H6FCY5_9GAMM</name>
<dbReference type="Proteomes" id="UP000236724">
    <property type="component" value="Unassembled WGS sequence"/>
</dbReference>
<dbReference type="OrthoDB" id="9814800at2"/>
<accession>A0A1H6FCY5</accession>
<protein>
    <submittedName>
        <fullName evidence="1">Doubled CXXCH motif (Paired_CXXCH_1)</fullName>
    </submittedName>
</protein>
<sequence length="270" mass="30927">MAQEYKLPAVHHQVAVTIPADMQIPENFKLDKNKQLQCATCHGIADIENIPLEEIDPQATDFLNGGPYQKLTNFCYACHDKQDNQKLNIHKMLNKQQQVNQDHCDFCHLEIPDPAEPPGKEVLKFRLPKAKLCWGCHLKTPHLNAITHQQKLSDKMLEQLQKTQDQQQIRFPLGEDKQVICITCHNSHQYGVLDADSEAGKQIANTDLDTGISYQPHAWNEVYQQDKQKRLEEAGRSVHELTYQRLSTEVLLRLTAKDGSLCRVCHSFKD</sequence>
<dbReference type="Gene3D" id="1.10.780.10">
    <property type="entry name" value="Hydroxylamine Oxidoreductase, Chain A, domain 1"/>
    <property type="match status" value="1"/>
</dbReference>
<evidence type="ECO:0000313" key="2">
    <source>
        <dbReference type="Proteomes" id="UP000236724"/>
    </source>
</evidence>
<dbReference type="AlphaFoldDB" id="A0A1H6FCY5"/>
<keyword evidence="2" id="KW-1185">Reference proteome</keyword>
<gene>
    <name evidence="1" type="ORF">MBHS_03825</name>
</gene>
<dbReference type="RefSeq" id="WP_146066843.1">
    <property type="nucleotide sequence ID" value="NZ_FMSV02000542.1"/>
</dbReference>
<organism evidence="1 2">
    <name type="scientific">Candidatus Venteria ishoeyi</name>
    <dbReference type="NCBI Taxonomy" id="1899563"/>
    <lineage>
        <taxon>Bacteria</taxon>
        <taxon>Pseudomonadati</taxon>
        <taxon>Pseudomonadota</taxon>
        <taxon>Gammaproteobacteria</taxon>
        <taxon>Thiotrichales</taxon>
        <taxon>Thiotrichaceae</taxon>
        <taxon>Venteria</taxon>
    </lineage>
</organism>
<reference evidence="1 2" key="1">
    <citation type="submission" date="2016-10" db="EMBL/GenBank/DDBJ databases">
        <authorList>
            <person name="de Groot N.N."/>
        </authorList>
    </citation>
    <scope>NUCLEOTIDE SEQUENCE [LARGE SCALE GENOMIC DNA]</scope>
    <source>
        <strain evidence="1">MBHS1</strain>
    </source>
</reference>
<proteinExistence type="predicted"/>